<sequence length="1014" mass="110971">MSDEEDDRSRQPGTTATSIARLERDQGYDDSEEEAQPINTGKSRDARREEEEDDEEEEEDDEDDEDGKLPHPRLYSNSTLTLMFMNRDRRERQTKGKLNAILYPTYLLTSCAPAKQRHKRSRANRYLDVEAEVDDEDEDEDEEDDFAGAENGFIEQDISFNDRPQDVRSHRRLDRRDAEDMSRDAREIARELRERYRRDNKTYDGSANFSDRKANMPGPGDPKLWQVRCKSGTERNVVNTILMKGFVKAEEGDPLLIYSAFQRDSLPGLVFVEADKAQHVDAALKGISNVYLQTPRNNQAKNNPIQLVESRDMVSLLTMKKKVTTVKKGMWVRVKRGKYAGDLAQVNDVQPDGLTAAVLLVPRIDYEPDNRSAEDRKRKKGAGGAANSLANRAPQRLFSHEAVQERYGRGAAFKKSGRWIFKDEEYTADGLLDKEYPITSLQTEDVHPTLTEIARFGGDDLSAIADKNSTTSISINLDALAEQSRRTAGSNVQPGDRVEATEGELAGMRGIVEAVSGEVVTIRATDSDVGSVELAGKSVKKIFNVGDHVKVTHGRNQDDTGMVLRVDANTVTYLSDLTQMERQAFAHDLREAAAVGTTGGRIGDYEMHDLVMVDALTAGVIFQTERDALKILDQNESVRNLRPTQISSKVGPEAKRAIGLDKDDHEFRVGDQMREYMGEGRRGQVLHIHRGLYVFLYSKDMAENGGIFVTRSKNLEPLDSRPTAGPDLSKLDPSINQNLPQYVSKQGGNYRHLINTKVVIIKGTNKGIRGMIKDTTGDKARVELETNNKVVPLPFDWLKKRDPVSGQLTPLQVYRVGQAVMASERMDSSTNPYANAGPMMPTPLTMGGPTPASGVPYGMTPNPYAMAGGGRTPAPGLAYGMTPNPYAQMGGGKTPAAIGWGTTPNPYAAAGGRTPAIGGRTPFDGGRTPAFGGRTPFVGSGLGAPTPNPYAAVTQNWNQNAGFGGNNAPAAQAASGQGWGTPGGVAGGNAWGAPPPPPPAQTNPYASNNNNEGW</sequence>
<proteinExistence type="predicted"/>
<evidence type="ECO:0000313" key="2">
    <source>
        <dbReference type="Proteomes" id="UP001234202"/>
    </source>
</evidence>
<keyword evidence="2" id="KW-1185">Reference proteome</keyword>
<reference evidence="1" key="1">
    <citation type="submission" date="2023-04" db="EMBL/GenBank/DDBJ databases">
        <title>Draft Genome sequencing of Naganishia species isolated from polar environments using Oxford Nanopore Technology.</title>
        <authorList>
            <person name="Leo P."/>
            <person name="Venkateswaran K."/>
        </authorList>
    </citation>
    <scope>NUCLEOTIDE SEQUENCE</scope>
    <source>
        <strain evidence="1">DBVPG 5303</strain>
    </source>
</reference>
<accession>A0ACC2XGD0</accession>
<protein>
    <submittedName>
        <fullName evidence="1">Uncharacterized protein</fullName>
    </submittedName>
</protein>
<evidence type="ECO:0000313" key="1">
    <source>
        <dbReference type="EMBL" id="KAJ9122992.1"/>
    </source>
</evidence>
<name>A0ACC2XGD0_9TREE</name>
<gene>
    <name evidence="1" type="ORF">QFC24_004031</name>
</gene>
<dbReference type="Proteomes" id="UP001234202">
    <property type="component" value="Unassembled WGS sequence"/>
</dbReference>
<comment type="caution">
    <text evidence="1">The sequence shown here is derived from an EMBL/GenBank/DDBJ whole genome shotgun (WGS) entry which is preliminary data.</text>
</comment>
<organism evidence="1 2">
    <name type="scientific">Naganishia onofrii</name>
    <dbReference type="NCBI Taxonomy" id="1851511"/>
    <lineage>
        <taxon>Eukaryota</taxon>
        <taxon>Fungi</taxon>
        <taxon>Dikarya</taxon>
        <taxon>Basidiomycota</taxon>
        <taxon>Agaricomycotina</taxon>
        <taxon>Tremellomycetes</taxon>
        <taxon>Filobasidiales</taxon>
        <taxon>Filobasidiaceae</taxon>
        <taxon>Naganishia</taxon>
    </lineage>
</organism>
<dbReference type="EMBL" id="JASBWV010000013">
    <property type="protein sequence ID" value="KAJ9122992.1"/>
    <property type="molecule type" value="Genomic_DNA"/>
</dbReference>